<proteinExistence type="predicted"/>
<dbReference type="WBParaSite" id="nRc.2.0.1.t15251-RA">
    <property type="protein sequence ID" value="nRc.2.0.1.t15251-RA"/>
    <property type="gene ID" value="nRc.2.0.1.g15251"/>
</dbReference>
<evidence type="ECO:0000313" key="1">
    <source>
        <dbReference type="Proteomes" id="UP000887565"/>
    </source>
</evidence>
<reference evidence="2" key="1">
    <citation type="submission" date="2022-11" db="UniProtKB">
        <authorList>
            <consortium name="WormBaseParasite"/>
        </authorList>
    </citation>
    <scope>IDENTIFICATION</scope>
</reference>
<evidence type="ECO:0000313" key="2">
    <source>
        <dbReference type="WBParaSite" id="nRc.2.0.1.t15251-RA"/>
    </source>
</evidence>
<sequence length="86" mass="9849">MSENQKIVIYCRKFMSVHGFHETNIFYKLNVSVEPALTLNVSKNPIIFKLALSKIFNALNIKSRLSNSASKRTNSRLLLDTFMVVN</sequence>
<dbReference type="Proteomes" id="UP000887565">
    <property type="component" value="Unplaced"/>
</dbReference>
<keyword evidence="1" id="KW-1185">Reference proteome</keyword>
<dbReference type="AlphaFoldDB" id="A0A915IMP8"/>
<name>A0A915IMP8_ROMCU</name>
<organism evidence="1 2">
    <name type="scientific">Romanomermis culicivorax</name>
    <name type="common">Nematode worm</name>
    <dbReference type="NCBI Taxonomy" id="13658"/>
    <lineage>
        <taxon>Eukaryota</taxon>
        <taxon>Metazoa</taxon>
        <taxon>Ecdysozoa</taxon>
        <taxon>Nematoda</taxon>
        <taxon>Enoplea</taxon>
        <taxon>Dorylaimia</taxon>
        <taxon>Mermithida</taxon>
        <taxon>Mermithoidea</taxon>
        <taxon>Mermithidae</taxon>
        <taxon>Romanomermis</taxon>
    </lineage>
</organism>
<accession>A0A915IMP8</accession>
<protein>
    <submittedName>
        <fullName evidence="2">Uncharacterized protein</fullName>
    </submittedName>
</protein>